<evidence type="ECO:0000256" key="1">
    <source>
        <dbReference type="SAM" id="MobiDB-lite"/>
    </source>
</evidence>
<reference evidence="2" key="1">
    <citation type="submission" date="2023-08" db="EMBL/GenBank/DDBJ databases">
        <title>Pelteobagrus vachellii genome.</title>
        <authorList>
            <person name="Liu H."/>
        </authorList>
    </citation>
    <scope>NUCLEOTIDE SEQUENCE</scope>
    <source>
        <strain evidence="2">PRFRI_2022a</strain>
        <tissue evidence="2">Muscle</tissue>
    </source>
</reference>
<organism evidence="2 3">
    <name type="scientific">Tachysurus vachellii</name>
    <name type="common">Darkbarbel catfish</name>
    <name type="synonym">Pelteobagrus vachellii</name>
    <dbReference type="NCBI Taxonomy" id="175792"/>
    <lineage>
        <taxon>Eukaryota</taxon>
        <taxon>Metazoa</taxon>
        <taxon>Chordata</taxon>
        <taxon>Craniata</taxon>
        <taxon>Vertebrata</taxon>
        <taxon>Euteleostomi</taxon>
        <taxon>Actinopterygii</taxon>
        <taxon>Neopterygii</taxon>
        <taxon>Teleostei</taxon>
        <taxon>Ostariophysi</taxon>
        <taxon>Siluriformes</taxon>
        <taxon>Bagridae</taxon>
        <taxon>Tachysurus</taxon>
    </lineage>
</organism>
<evidence type="ECO:0000313" key="3">
    <source>
        <dbReference type="Proteomes" id="UP001187315"/>
    </source>
</evidence>
<protein>
    <submittedName>
        <fullName evidence="2">Uncharacterized protein</fullName>
    </submittedName>
</protein>
<name>A0AA88N2I6_TACVA</name>
<dbReference type="Proteomes" id="UP001187315">
    <property type="component" value="Unassembled WGS sequence"/>
</dbReference>
<sequence>MNRCFLDGYRLIRSPSRLWSELEEGFISTDPCLSITAKTQVKKIKLRLKIKDKTTRTSDWRTGKVEEHDEEEQRSEKGASLSSSSSSPPSLYFKLMLIKEG</sequence>
<feature type="region of interest" description="Disordered" evidence="1">
    <location>
        <begin position="55"/>
        <end position="89"/>
    </location>
</feature>
<gene>
    <name evidence="2" type="ORF">Q7C36_009402</name>
</gene>
<dbReference type="EMBL" id="JAVHJS010000009">
    <property type="protein sequence ID" value="KAK2847720.1"/>
    <property type="molecule type" value="Genomic_DNA"/>
</dbReference>
<feature type="compositionally biased region" description="Low complexity" evidence="1">
    <location>
        <begin position="80"/>
        <end position="89"/>
    </location>
</feature>
<comment type="caution">
    <text evidence="2">The sequence shown here is derived from an EMBL/GenBank/DDBJ whole genome shotgun (WGS) entry which is preliminary data.</text>
</comment>
<feature type="compositionally biased region" description="Basic and acidic residues" evidence="1">
    <location>
        <begin position="55"/>
        <end position="67"/>
    </location>
</feature>
<keyword evidence="3" id="KW-1185">Reference proteome</keyword>
<accession>A0AA88N2I6</accession>
<proteinExistence type="predicted"/>
<evidence type="ECO:0000313" key="2">
    <source>
        <dbReference type="EMBL" id="KAK2847720.1"/>
    </source>
</evidence>
<dbReference type="AlphaFoldDB" id="A0AA88N2I6"/>